<dbReference type="GO" id="GO:0005829">
    <property type="term" value="C:cytosol"/>
    <property type="evidence" value="ECO:0007669"/>
    <property type="project" value="TreeGrafter"/>
</dbReference>
<proteinExistence type="inferred from homology"/>
<gene>
    <name evidence="5" type="ORF">AOQ71_27120</name>
</gene>
<dbReference type="PANTHER" id="PTHR12510">
    <property type="entry name" value="TROPONIN C-AKIN-1 PROTEIN"/>
    <property type="match status" value="1"/>
</dbReference>
<accession>A0A0R3DEY6</accession>
<dbReference type="RefSeq" id="WP_057753128.1">
    <property type="nucleotide sequence ID" value="NZ_LJYG01000103.1"/>
</dbReference>
<organism evidence="5 6">
    <name type="scientific">Bradyrhizobium manausense</name>
    <dbReference type="NCBI Taxonomy" id="989370"/>
    <lineage>
        <taxon>Bacteria</taxon>
        <taxon>Pseudomonadati</taxon>
        <taxon>Pseudomonadota</taxon>
        <taxon>Alphaproteobacteria</taxon>
        <taxon>Hyphomicrobiales</taxon>
        <taxon>Nitrobacteraceae</taxon>
        <taxon>Bradyrhizobium</taxon>
    </lineage>
</organism>
<dbReference type="Gene3D" id="3.10.490.10">
    <property type="entry name" value="Gamma-glutamyl cyclotransferase-like"/>
    <property type="match status" value="1"/>
</dbReference>
<dbReference type="EMBL" id="LJYG01000103">
    <property type="protein sequence ID" value="KRQ06052.1"/>
    <property type="molecule type" value="Genomic_DNA"/>
</dbReference>
<protein>
    <recommendedName>
        <fullName evidence="3">Gamma-glutamylcyclotransferase family protein</fullName>
    </recommendedName>
</protein>
<dbReference type="AlphaFoldDB" id="A0A0R3DEY6"/>
<feature type="domain" description="Gamma-glutamylcyclotransferase AIG2-like" evidence="4">
    <location>
        <begin position="6"/>
        <end position="129"/>
    </location>
</feature>
<comment type="caution">
    <text evidence="5">The sequence shown here is derived from an EMBL/GenBank/DDBJ whole genome shotgun (WGS) entry which is preliminary data.</text>
</comment>
<evidence type="ECO:0000256" key="1">
    <source>
        <dbReference type="ARBA" id="ARBA00008861"/>
    </source>
</evidence>
<dbReference type="OrthoDB" id="482277at2"/>
<feature type="active site" description="Proton acceptor" evidence="2">
    <location>
        <position position="80"/>
    </location>
</feature>
<dbReference type="STRING" id="989370.AOQ71_27120"/>
<dbReference type="PANTHER" id="PTHR12510:SF4">
    <property type="entry name" value="GAMMA-GLUTAMYLAMINECYCLOTRANSFERASE"/>
    <property type="match status" value="1"/>
</dbReference>
<evidence type="ECO:0000313" key="6">
    <source>
        <dbReference type="Proteomes" id="UP000051936"/>
    </source>
</evidence>
<dbReference type="CDD" id="cd06661">
    <property type="entry name" value="GGCT_like"/>
    <property type="match status" value="1"/>
</dbReference>
<dbReference type="Proteomes" id="UP000051936">
    <property type="component" value="Unassembled WGS sequence"/>
</dbReference>
<dbReference type="InterPro" id="IPR013024">
    <property type="entry name" value="GGCT-like"/>
</dbReference>
<dbReference type="InterPro" id="IPR036568">
    <property type="entry name" value="GGCT-like_sf"/>
</dbReference>
<reference evidence="5 6" key="1">
    <citation type="submission" date="2015-09" db="EMBL/GenBank/DDBJ databases">
        <title>Draft Genome Sequence of Bradyrhizobium manausense Strain BR 3351T, a Novel Symbiotic Nitrogen-Fixing Alphaproteobacterium Isolated from Brazilian Amazon Rain Forest.</title>
        <authorList>
            <person name="De Araujo J.L."/>
            <person name="Zilli J.E."/>
        </authorList>
    </citation>
    <scope>NUCLEOTIDE SEQUENCE [LARGE SCALE GENOMIC DNA]</scope>
    <source>
        <strain evidence="5 6">BR3351</strain>
    </source>
</reference>
<dbReference type="Pfam" id="PF06094">
    <property type="entry name" value="GGACT"/>
    <property type="match status" value="1"/>
</dbReference>
<dbReference type="InterPro" id="IPR009288">
    <property type="entry name" value="AIG2-like_dom"/>
</dbReference>
<name>A0A0R3DEY6_9BRAD</name>
<dbReference type="GO" id="GO:0061929">
    <property type="term" value="F:gamma-glutamylaminecyclotransferase activity"/>
    <property type="evidence" value="ECO:0007669"/>
    <property type="project" value="InterPro"/>
</dbReference>
<comment type="similarity">
    <text evidence="1 3">Belongs to the gamma-glutamylcyclotransferase family.</text>
</comment>
<sequence length="132" mass="14801">MTSNRLFVYGTLMRGFDHPMARLLSQHADFLGEATCRGRLVLVKHYPGLLLSEVSSDVVHGELFALRAGDELLRELDMYEACGEGFPEPTEYLRMLIEVSGADGVAEKAWTYVYNWPVTGLPHIASGRFLDH</sequence>
<evidence type="ECO:0000313" key="5">
    <source>
        <dbReference type="EMBL" id="KRQ06052.1"/>
    </source>
</evidence>
<evidence type="ECO:0000256" key="3">
    <source>
        <dbReference type="RuleBase" id="RU367036"/>
    </source>
</evidence>
<dbReference type="SUPFAM" id="SSF110857">
    <property type="entry name" value="Gamma-glutamyl cyclotransferase-like"/>
    <property type="match status" value="1"/>
</dbReference>
<evidence type="ECO:0000256" key="2">
    <source>
        <dbReference type="PIRSR" id="PIRSR639126-1"/>
    </source>
</evidence>
<dbReference type="InterPro" id="IPR039126">
    <property type="entry name" value="GGACT"/>
</dbReference>
<keyword evidence="6" id="KW-1185">Reference proteome</keyword>
<evidence type="ECO:0000259" key="4">
    <source>
        <dbReference type="Pfam" id="PF06094"/>
    </source>
</evidence>